<dbReference type="AlphaFoldDB" id="R9PN37"/>
<sequence>MDAKEFTELMQNSAKDAVLFAKEEYQIELDFSLNSIADIDKIIAQLSIQALDDKALFTYSFLLGSYLGEVYIQSYNGHWLYEEETEDEPPQTFVVDGDKTFAFPSKIYHSLVGTEEHSINEYFEKIAEQTSVQ</sequence>
<dbReference type="Proteomes" id="UP000014461">
    <property type="component" value="Unassembled WGS sequence"/>
</dbReference>
<dbReference type="STRING" id="1331007.AALB_2773"/>
<reference evidence="1" key="1">
    <citation type="journal article" date="2013" name="Genome Announc.">
        <title>Draft Genome Sequence of Agarivorans albus Strain MKT 106T, an Agarolytic Marine Bacterium.</title>
        <authorList>
            <person name="Yasuike M."/>
            <person name="Nakamura Y."/>
            <person name="Kai W."/>
            <person name="Fujiwara A."/>
            <person name="Fukui Y."/>
            <person name="Satomi M."/>
            <person name="Sano M."/>
        </authorList>
    </citation>
    <scope>NUCLEOTIDE SEQUENCE [LARGE SCALE GENOMIC DNA]</scope>
</reference>
<dbReference type="EMBL" id="BARX01000019">
    <property type="protein sequence ID" value="GAD02693.1"/>
    <property type="molecule type" value="Genomic_DNA"/>
</dbReference>
<keyword evidence="2" id="KW-1185">Reference proteome</keyword>
<accession>R9PN37</accession>
<dbReference type="RefSeq" id="WP_016402460.1">
    <property type="nucleotide sequence ID" value="NZ_BARX01000019.1"/>
</dbReference>
<comment type="caution">
    <text evidence="1">The sequence shown here is derived from an EMBL/GenBank/DDBJ whole genome shotgun (WGS) entry which is preliminary data.</text>
</comment>
<evidence type="ECO:0008006" key="3">
    <source>
        <dbReference type="Google" id="ProtNLM"/>
    </source>
</evidence>
<gene>
    <name evidence="1" type="ORF">AALB_2773</name>
</gene>
<protein>
    <recommendedName>
        <fullName evidence="3">DUF3806 domain-containing protein</fullName>
    </recommendedName>
</protein>
<organism evidence="1 2">
    <name type="scientific">Agarivorans albus MKT 106</name>
    <dbReference type="NCBI Taxonomy" id="1331007"/>
    <lineage>
        <taxon>Bacteria</taxon>
        <taxon>Pseudomonadati</taxon>
        <taxon>Pseudomonadota</taxon>
        <taxon>Gammaproteobacteria</taxon>
        <taxon>Alteromonadales</taxon>
        <taxon>Alteromonadaceae</taxon>
        <taxon>Agarivorans</taxon>
    </lineage>
</organism>
<dbReference type="OrthoDB" id="8779193at2"/>
<evidence type="ECO:0000313" key="1">
    <source>
        <dbReference type="EMBL" id="GAD02693.1"/>
    </source>
</evidence>
<proteinExistence type="predicted"/>
<name>R9PN37_AGAAL</name>
<evidence type="ECO:0000313" key="2">
    <source>
        <dbReference type="Proteomes" id="UP000014461"/>
    </source>
</evidence>